<evidence type="ECO:0000256" key="1">
    <source>
        <dbReference type="ARBA" id="ARBA00022670"/>
    </source>
</evidence>
<comment type="caution">
    <text evidence="6">The sequence shown here is derived from an EMBL/GenBank/DDBJ whole genome shotgun (WGS) entry which is preliminary data.</text>
</comment>
<dbReference type="GO" id="GO:0008234">
    <property type="term" value="F:cysteine-type peptidase activity"/>
    <property type="evidence" value="ECO:0007669"/>
    <property type="project" value="UniProtKB-KW"/>
</dbReference>
<dbReference type="Proteomes" id="UP001141166">
    <property type="component" value="Unassembled WGS sequence"/>
</dbReference>
<dbReference type="InterPro" id="IPR042007">
    <property type="entry name" value="Sortase_A"/>
</dbReference>
<sequence>MKKKKRSVFRVVINSFLCLLFVIGAALIFMNPIKDYLIKQTGESYAVDAIDRSEIEKNKNVETTFDFDAVEPVSVEAILKAQFSHKALPVIGGIAIPSVGINLPIFKGLANEALLYGAGTLSPTQKMGEGNYALASHRTENLALLFTPLDQVELGAMIYLTDLENVYVYTATSSVRVDLTAVYLLDEVENRKIITLITCGEIGGVTRRVVQGDLVSVTPIDKATNEMLEAFGMEQQTLG</sequence>
<organism evidence="6 7">
    <name type="scientific">Enterococcus faecium</name>
    <name type="common">Streptococcus faecium</name>
    <dbReference type="NCBI Taxonomy" id="1352"/>
    <lineage>
        <taxon>Bacteria</taxon>
        <taxon>Bacillati</taxon>
        <taxon>Bacillota</taxon>
        <taxon>Bacilli</taxon>
        <taxon>Lactobacillales</taxon>
        <taxon>Enterococcaceae</taxon>
        <taxon>Enterococcus</taxon>
    </lineage>
</organism>
<dbReference type="Gene3D" id="2.40.260.10">
    <property type="entry name" value="Sortase"/>
    <property type="match status" value="1"/>
</dbReference>
<name>A0A9X4B4P8_ENTFC</name>
<keyword evidence="5" id="KW-0812">Transmembrane</keyword>
<dbReference type="GO" id="GO:0006508">
    <property type="term" value="P:proteolysis"/>
    <property type="evidence" value="ECO:0007669"/>
    <property type="project" value="UniProtKB-KW"/>
</dbReference>
<evidence type="ECO:0000313" key="6">
    <source>
        <dbReference type="EMBL" id="MDC4249080.1"/>
    </source>
</evidence>
<keyword evidence="3" id="KW-0788">Thiol protease</keyword>
<feature type="transmembrane region" description="Helical" evidence="5">
    <location>
        <begin position="12"/>
        <end position="30"/>
    </location>
</feature>
<gene>
    <name evidence="6" type="ORF">M3X98_13815</name>
</gene>
<dbReference type="EMBL" id="JAMWMK010000039">
    <property type="protein sequence ID" value="MDC4249080.1"/>
    <property type="molecule type" value="Genomic_DNA"/>
</dbReference>
<protein>
    <submittedName>
        <fullName evidence="6">Class A sortase</fullName>
    </submittedName>
</protein>
<feature type="active site" description="Proton donor/acceptor" evidence="4">
    <location>
        <position position="137"/>
    </location>
</feature>
<feature type="active site" description="Acyl-thioester intermediate" evidence="4">
    <location>
        <position position="199"/>
    </location>
</feature>
<accession>A0A9X4B4P8</accession>
<dbReference type="Pfam" id="PF04203">
    <property type="entry name" value="Sortase"/>
    <property type="match status" value="1"/>
</dbReference>
<keyword evidence="5" id="KW-0472">Membrane</keyword>
<reference evidence="6" key="1">
    <citation type="submission" date="2022-05" db="EMBL/GenBank/DDBJ databases">
        <title>Draft genome sequences of Clostridium perfringens strains isolated from Peru.</title>
        <authorList>
            <person name="Hurtado R."/>
            <person name="Lima L."/>
            <person name="Sousa T."/>
            <person name="Jaiswal A.K."/>
            <person name="Tiwari S."/>
            <person name="Maturrano L."/>
            <person name="Brenig B."/>
            <person name="Azevedo V."/>
        </authorList>
    </citation>
    <scope>NUCLEOTIDE SEQUENCE</scope>
    <source>
        <strain evidence="6">CP4</strain>
    </source>
</reference>
<dbReference type="InterPro" id="IPR005754">
    <property type="entry name" value="Sortase"/>
</dbReference>
<dbReference type="SUPFAM" id="SSF63817">
    <property type="entry name" value="Sortase"/>
    <property type="match status" value="1"/>
</dbReference>
<evidence type="ECO:0000256" key="5">
    <source>
        <dbReference type="SAM" id="Phobius"/>
    </source>
</evidence>
<evidence type="ECO:0000256" key="2">
    <source>
        <dbReference type="ARBA" id="ARBA00022801"/>
    </source>
</evidence>
<evidence type="ECO:0000256" key="3">
    <source>
        <dbReference type="ARBA" id="ARBA00022807"/>
    </source>
</evidence>
<evidence type="ECO:0000256" key="4">
    <source>
        <dbReference type="PIRSR" id="PIRSR605754-1"/>
    </source>
</evidence>
<keyword evidence="2" id="KW-0378">Hydrolase</keyword>
<dbReference type="RefSeq" id="WP_272471528.1">
    <property type="nucleotide sequence ID" value="NZ_JAMWMK010000039.1"/>
</dbReference>
<evidence type="ECO:0000313" key="7">
    <source>
        <dbReference type="Proteomes" id="UP001141166"/>
    </source>
</evidence>
<dbReference type="InterPro" id="IPR023365">
    <property type="entry name" value="Sortase_dom-sf"/>
</dbReference>
<keyword evidence="1" id="KW-0645">Protease</keyword>
<keyword evidence="5" id="KW-1133">Transmembrane helix</keyword>
<proteinExistence type="predicted"/>
<dbReference type="CDD" id="cd06165">
    <property type="entry name" value="Sortase_A"/>
    <property type="match status" value="1"/>
</dbReference>
<dbReference type="NCBIfam" id="TIGR01076">
    <property type="entry name" value="sortase_fam"/>
    <property type="match status" value="1"/>
</dbReference>
<dbReference type="AlphaFoldDB" id="A0A9X4B4P8"/>